<dbReference type="InterPro" id="IPR029063">
    <property type="entry name" value="SAM-dependent_MTases_sf"/>
</dbReference>
<evidence type="ECO:0000313" key="2">
    <source>
        <dbReference type="EMBL" id="SUZ69675.1"/>
    </source>
</evidence>
<evidence type="ECO:0000259" key="1">
    <source>
        <dbReference type="Pfam" id="PF08241"/>
    </source>
</evidence>
<protein>
    <recommendedName>
        <fullName evidence="1">Methyltransferase type 11 domain-containing protein</fullName>
    </recommendedName>
</protein>
<feature type="domain" description="Methyltransferase type 11" evidence="1">
    <location>
        <begin position="72"/>
        <end position="166"/>
    </location>
</feature>
<dbReference type="AlphaFoldDB" id="A0A381PRJ5"/>
<dbReference type="GO" id="GO:0008757">
    <property type="term" value="F:S-adenosylmethionine-dependent methyltransferase activity"/>
    <property type="evidence" value="ECO:0007669"/>
    <property type="project" value="InterPro"/>
</dbReference>
<organism evidence="2">
    <name type="scientific">marine metagenome</name>
    <dbReference type="NCBI Taxonomy" id="408172"/>
    <lineage>
        <taxon>unclassified sequences</taxon>
        <taxon>metagenomes</taxon>
        <taxon>ecological metagenomes</taxon>
    </lineage>
</organism>
<name>A0A381PRJ5_9ZZZZ</name>
<dbReference type="Gene3D" id="3.40.50.150">
    <property type="entry name" value="Vaccinia Virus protein VP39"/>
    <property type="match status" value="1"/>
</dbReference>
<dbReference type="Pfam" id="PF08241">
    <property type="entry name" value="Methyltransf_11"/>
    <property type="match status" value="1"/>
</dbReference>
<sequence length="290" mass="32941">MLPRPTAVNIGVIVLTVAESVQASSYATVAASVVPGSYYWMYKDKRERQMTLAMQAVADLLPSTLSRVAQWGGGDGLQCESLVRQGVRCVSFDLSWPMLHLGRRLAQHHGYTIDTVTGSAARPVPFRDGVFDLHMALSTLNHLDPETWDVYMAERVRTTRPGGVIFDVVPNLDNRDIYERPDFLALRESGREQEWLGCVTTDRLVALYQRHVCQCRVVTFDRVPDELAIVSLFERAWWLLTRRRGRRYPNTLYHTLFGSLAALDDRGWRVPGVLWAQPKWLLVAGVRTNR</sequence>
<proteinExistence type="predicted"/>
<dbReference type="InterPro" id="IPR013216">
    <property type="entry name" value="Methyltransf_11"/>
</dbReference>
<reference evidence="2" key="1">
    <citation type="submission" date="2018-05" db="EMBL/GenBank/DDBJ databases">
        <authorList>
            <person name="Lanie J.A."/>
            <person name="Ng W.-L."/>
            <person name="Kazmierczak K.M."/>
            <person name="Andrzejewski T.M."/>
            <person name="Davidsen T.M."/>
            <person name="Wayne K.J."/>
            <person name="Tettelin H."/>
            <person name="Glass J.I."/>
            <person name="Rusch D."/>
            <person name="Podicherti R."/>
            <person name="Tsui H.-C.T."/>
            <person name="Winkler M.E."/>
        </authorList>
    </citation>
    <scope>NUCLEOTIDE SEQUENCE</scope>
</reference>
<accession>A0A381PRJ5</accession>
<dbReference type="SUPFAM" id="SSF53335">
    <property type="entry name" value="S-adenosyl-L-methionine-dependent methyltransferases"/>
    <property type="match status" value="1"/>
</dbReference>
<dbReference type="EMBL" id="UINC01001069">
    <property type="protein sequence ID" value="SUZ69675.1"/>
    <property type="molecule type" value="Genomic_DNA"/>
</dbReference>
<gene>
    <name evidence="2" type="ORF">METZ01_LOCUS22529</name>
</gene>